<dbReference type="GO" id="GO:0046983">
    <property type="term" value="F:protein dimerization activity"/>
    <property type="evidence" value="ECO:0007669"/>
    <property type="project" value="InterPro"/>
</dbReference>
<dbReference type="Pfam" id="PF05699">
    <property type="entry name" value="Dimer_Tnp_hAT"/>
    <property type="match status" value="1"/>
</dbReference>
<dbReference type="Pfam" id="PF14291">
    <property type="entry name" value="DUF4371"/>
    <property type="match status" value="1"/>
</dbReference>
<evidence type="ECO:0000259" key="1">
    <source>
        <dbReference type="Pfam" id="PF05699"/>
    </source>
</evidence>
<proteinExistence type="predicted"/>
<organism evidence="3 4">
    <name type="scientific">Sipha flava</name>
    <name type="common">yellow sugarcane aphid</name>
    <dbReference type="NCBI Taxonomy" id="143950"/>
    <lineage>
        <taxon>Eukaryota</taxon>
        <taxon>Metazoa</taxon>
        <taxon>Ecdysozoa</taxon>
        <taxon>Arthropoda</taxon>
        <taxon>Hexapoda</taxon>
        <taxon>Insecta</taxon>
        <taxon>Pterygota</taxon>
        <taxon>Neoptera</taxon>
        <taxon>Paraneoptera</taxon>
        <taxon>Hemiptera</taxon>
        <taxon>Sternorrhyncha</taxon>
        <taxon>Aphidomorpha</taxon>
        <taxon>Aphidoidea</taxon>
        <taxon>Aphididae</taxon>
        <taxon>Sipha</taxon>
    </lineage>
</organism>
<dbReference type="SUPFAM" id="SSF53098">
    <property type="entry name" value="Ribonuclease H-like"/>
    <property type="match status" value="1"/>
</dbReference>
<evidence type="ECO:0000313" key="3">
    <source>
        <dbReference type="Proteomes" id="UP000694846"/>
    </source>
</evidence>
<dbReference type="PANTHER" id="PTHR45749">
    <property type="match status" value="1"/>
</dbReference>
<dbReference type="AlphaFoldDB" id="A0A8B8FGD0"/>
<feature type="domain" description="DUF4371" evidence="2">
    <location>
        <begin position="14"/>
        <end position="220"/>
    </location>
</feature>
<gene>
    <name evidence="4" type="primary">LOC112683241</name>
</gene>
<evidence type="ECO:0000259" key="2">
    <source>
        <dbReference type="Pfam" id="PF14291"/>
    </source>
</evidence>
<sequence length="490" mass="55940">MWKNLQQSLLGFGVDSQLQKQILSETEKWKAILKRLLDVTLFLASRGLPFQGSSTKIGDVNNGNFLGVLELLGRYDEITRGHLAYVKEYQNEGESMKGRTHYLSWMSQNEFISLCGDKVLKHILEERTESIYYSIIADATPDVSHQEQNVLILRYVFRNKETKQFEIQERFIEFLNFNEKTGESIATMLLAALDRHKIPLPDCRAQAYDNGSNMSGKIKGVQARILEKNNIAFYSPCSAHSLNLVGVNAVKINSRIKTFFGFVQSLFVSFSSSLAKWNILSEKVGVSLESQSETRWSSRVSAIRPIVNHLPGILKSLNRVLTEINMPDKIDEWPTILNEASLVANNLNIIPNFPEEERRAKKRKVFHDEVQSETIIQPNKAIVAQDSFKRDKLETIFINTSVALRIFCTLPVTVSEAERAFSKLGNQLKTWQRASIGQDRLSSLALLSIENKLASKNNFDDVIHDFAKKKQEKKNNRKDYFGFFRPSSEY</sequence>
<dbReference type="Proteomes" id="UP000694846">
    <property type="component" value="Unplaced"/>
</dbReference>
<feature type="domain" description="HAT C-terminal dimerisation" evidence="1">
    <location>
        <begin position="395"/>
        <end position="452"/>
    </location>
</feature>
<dbReference type="GeneID" id="112683241"/>
<reference evidence="4" key="1">
    <citation type="submission" date="2025-08" db="UniProtKB">
        <authorList>
            <consortium name="RefSeq"/>
        </authorList>
    </citation>
    <scope>IDENTIFICATION</scope>
    <source>
        <tissue evidence="4">Whole body</tissue>
    </source>
</reference>
<name>A0A8B8FGD0_9HEMI</name>
<accession>A0A8B8FGD0</accession>
<dbReference type="OrthoDB" id="6630012at2759"/>
<evidence type="ECO:0000313" key="4">
    <source>
        <dbReference type="RefSeq" id="XP_025409944.1"/>
    </source>
</evidence>
<dbReference type="InterPro" id="IPR008906">
    <property type="entry name" value="HATC_C_dom"/>
</dbReference>
<protein>
    <submittedName>
        <fullName evidence="4">Zinc finger MYM-type protein 1-like</fullName>
    </submittedName>
</protein>
<dbReference type="InterPro" id="IPR012337">
    <property type="entry name" value="RNaseH-like_sf"/>
</dbReference>
<dbReference type="InterPro" id="IPR025398">
    <property type="entry name" value="DUF4371"/>
</dbReference>
<dbReference type="PANTHER" id="PTHR45749:SF33">
    <property type="entry name" value="ZINC FINGER MYM-TYPE PROTEIN 1"/>
    <property type="match status" value="1"/>
</dbReference>
<dbReference type="RefSeq" id="XP_025409944.1">
    <property type="nucleotide sequence ID" value="XM_025554159.1"/>
</dbReference>
<keyword evidence="3" id="KW-1185">Reference proteome</keyword>